<evidence type="ECO:0000313" key="2">
    <source>
        <dbReference type="Proteomes" id="UP000276133"/>
    </source>
</evidence>
<dbReference type="EMBL" id="REGN01006309">
    <property type="protein sequence ID" value="RNA10075.1"/>
    <property type="molecule type" value="Genomic_DNA"/>
</dbReference>
<protein>
    <submittedName>
        <fullName evidence="1">Uncharacterized protein</fullName>
    </submittedName>
</protein>
<proteinExistence type="predicted"/>
<evidence type="ECO:0000313" key="1">
    <source>
        <dbReference type="EMBL" id="RNA10075.1"/>
    </source>
</evidence>
<dbReference type="Proteomes" id="UP000276133">
    <property type="component" value="Unassembled WGS sequence"/>
</dbReference>
<accession>A0A3M7QGI5</accession>
<keyword evidence="2" id="KW-1185">Reference proteome</keyword>
<sequence length="77" mass="9240">MSLFTVCGLSFLYNRKKIIDVRTNLEKITIFSFIPCQDQKLNKFSLQFIKFNLFDLYFLINLELKHSNFLLIKKTNK</sequence>
<comment type="caution">
    <text evidence="1">The sequence shown here is derived from an EMBL/GenBank/DDBJ whole genome shotgun (WGS) entry which is preliminary data.</text>
</comment>
<reference evidence="1 2" key="1">
    <citation type="journal article" date="2018" name="Sci. Rep.">
        <title>Genomic signatures of local adaptation to the degree of environmental predictability in rotifers.</title>
        <authorList>
            <person name="Franch-Gras L."/>
            <person name="Hahn C."/>
            <person name="Garcia-Roger E.M."/>
            <person name="Carmona M.J."/>
            <person name="Serra M."/>
            <person name="Gomez A."/>
        </authorList>
    </citation>
    <scope>NUCLEOTIDE SEQUENCE [LARGE SCALE GENOMIC DNA]</scope>
    <source>
        <strain evidence="1">HYR1</strain>
    </source>
</reference>
<name>A0A3M7QGI5_BRAPC</name>
<dbReference type="AlphaFoldDB" id="A0A3M7QGI5"/>
<organism evidence="1 2">
    <name type="scientific">Brachionus plicatilis</name>
    <name type="common">Marine rotifer</name>
    <name type="synonym">Brachionus muelleri</name>
    <dbReference type="NCBI Taxonomy" id="10195"/>
    <lineage>
        <taxon>Eukaryota</taxon>
        <taxon>Metazoa</taxon>
        <taxon>Spiralia</taxon>
        <taxon>Gnathifera</taxon>
        <taxon>Rotifera</taxon>
        <taxon>Eurotatoria</taxon>
        <taxon>Monogononta</taxon>
        <taxon>Pseudotrocha</taxon>
        <taxon>Ploima</taxon>
        <taxon>Brachionidae</taxon>
        <taxon>Brachionus</taxon>
    </lineage>
</organism>
<gene>
    <name evidence="1" type="ORF">BpHYR1_027169</name>
</gene>